<dbReference type="InterPro" id="IPR043129">
    <property type="entry name" value="ATPase_NBD"/>
</dbReference>
<dbReference type="Proteomes" id="UP001596058">
    <property type="component" value="Unassembled WGS sequence"/>
</dbReference>
<keyword evidence="3" id="KW-1185">Reference proteome</keyword>
<dbReference type="RefSeq" id="WP_379522715.1">
    <property type="nucleotide sequence ID" value="NZ_JBHSPA010000091.1"/>
</dbReference>
<dbReference type="SUPFAM" id="SSF46785">
    <property type="entry name" value="Winged helix' DNA-binding domain"/>
    <property type="match status" value="1"/>
</dbReference>
<dbReference type="Pfam" id="PF00480">
    <property type="entry name" value="ROK"/>
    <property type="match status" value="1"/>
</dbReference>
<proteinExistence type="inferred from homology"/>
<dbReference type="InterPro" id="IPR036390">
    <property type="entry name" value="WH_DNA-bd_sf"/>
</dbReference>
<dbReference type="InterPro" id="IPR000600">
    <property type="entry name" value="ROK"/>
</dbReference>
<name>A0ABW1D5J9_9ACTN</name>
<dbReference type="InterPro" id="IPR036388">
    <property type="entry name" value="WH-like_DNA-bd_sf"/>
</dbReference>
<sequence length="406" mass="41899">MKVGSDSRQAPADVLDLRRRNLSQVLHHLRDRGRSSRIEVAADTGLAAGAVTSLISELIDAELVQEAGLSGSGAAGRPRRLLTLAGGSVAAVGVQVDAETVAVRIIDLVGRELYSGRHAHAVSDFSDDALARAAAAHITSALDTAGGDRLTIAVTVAVPGWPHEGLVVSPTLGWAGNPFLDDLRTHLGCPTGALSLANDGNLGALAEYQLLRPTGVRDLVYMEGGVGIGGGVIVDGRQAFGAAGAAGEFGHVVVDPQGPACLCGQRGCLERYASLPVLLERTGLRAQLRERGANASLAELVRLARAGTLPVLDALSDIARHLNVVTAAAQMIINPHTIVLGGYFAQVAPWLISAMTRQAAPLIMSPNIRPGALSVDAPLHGAALSATNAILDDPLRITRPSSGRTG</sequence>
<dbReference type="EMBL" id="JBHSPA010000091">
    <property type="protein sequence ID" value="MFC5833289.1"/>
    <property type="molecule type" value="Genomic_DNA"/>
</dbReference>
<dbReference type="PANTHER" id="PTHR18964:SF149">
    <property type="entry name" value="BIFUNCTIONAL UDP-N-ACETYLGLUCOSAMINE 2-EPIMERASE_N-ACETYLMANNOSAMINE KINASE"/>
    <property type="match status" value="1"/>
</dbReference>
<evidence type="ECO:0000313" key="3">
    <source>
        <dbReference type="Proteomes" id="UP001596058"/>
    </source>
</evidence>
<dbReference type="Gene3D" id="1.10.10.10">
    <property type="entry name" value="Winged helix-like DNA-binding domain superfamily/Winged helix DNA-binding domain"/>
    <property type="match status" value="1"/>
</dbReference>
<organism evidence="2 3">
    <name type="scientific">Nonomuraea insulae</name>
    <dbReference type="NCBI Taxonomy" id="1616787"/>
    <lineage>
        <taxon>Bacteria</taxon>
        <taxon>Bacillati</taxon>
        <taxon>Actinomycetota</taxon>
        <taxon>Actinomycetes</taxon>
        <taxon>Streptosporangiales</taxon>
        <taxon>Streptosporangiaceae</taxon>
        <taxon>Nonomuraea</taxon>
    </lineage>
</organism>
<evidence type="ECO:0000256" key="1">
    <source>
        <dbReference type="ARBA" id="ARBA00006479"/>
    </source>
</evidence>
<comment type="caution">
    <text evidence="2">The sequence shown here is derived from an EMBL/GenBank/DDBJ whole genome shotgun (WGS) entry which is preliminary data.</text>
</comment>
<dbReference type="Gene3D" id="3.30.420.40">
    <property type="match status" value="2"/>
</dbReference>
<reference evidence="3" key="1">
    <citation type="journal article" date="2019" name="Int. J. Syst. Evol. Microbiol.">
        <title>The Global Catalogue of Microorganisms (GCM) 10K type strain sequencing project: providing services to taxonomists for standard genome sequencing and annotation.</title>
        <authorList>
            <consortium name="The Broad Institute Genomics Platform"/>
            <consortium name="The Broad Institute Genome Sequencing Center for Infectious Disease"/>
            <person name="Wu L."/>
            <person name="Ma J."/>
        </authorList>
    </citation>
    <scope>NUCLEOTIDE SEQUENCE [LARGE SCALE GENOMIC DNA]</scope>
    <source>
        <strain evidence="3">CCUG 53903</strain>
    </source>
</reference>
<dbReference type="SUPFAM" id="SSF53067">
    <property type="entry name" value="Actin-like ATPase domain"/>
    <property type="match status" value="1"/>
</dbReference>
<gene>
    <name evidence="2" type="ORF">ACFPZ3_56365</name>
</gene>
<evidence type="ECO:0000313" key="2">
    <source>
        <dbReference type="EMBL" id="MFC5833289.1"/>
    </source>
</evidence>
<comment type="similarity">
    <text evidence="1">Belongs to the ROK (NagC/XylR) family.</text>
</comment>
<dbReference type="PANTHER" id="PTHR18964">
    <property type="entry name" value="ROK (REPRESSOR, ORF, KINASE) FAMILY"/>
    <property type="match status" value="1"/>
</dbReference>
<protein>
    <submittedName>
        <fullName evidence="2">ROK family protein</fullName>
    </submittedName>
</protein>
<accession>A0ABW1D5J9</accession>